<feature type="repeat" description="WD" evidence="9">
    <location>
        <begin position="258"/>
        <end position="283"/>
    </location>
</feature>
<dbReference type="PROSITE" id="PS50082">
    <property type="entry name" value="WD_REPEATS_2"/>
    <property type="match status" value="3"/>
</dbReference>
<dbReference type="CDD" id="cd00200">
    <property type="entry name" value="WD40"/>
    <property type="match status" value="1"/>
</dbReference>
<dbReference type="GO" id="GO:0003682">
    <property type="term" value="F:chromatin binding"/>
    <property type="evidence" value="ECO:0007669"/>
    <property type="project" value="TreeGrafter"/>
</dbReference>
<keyword evidence="4 9" id="KW-0853">WD repeat</keyword>
<keyword evidence="5" id="KW-0677">Repeat</keyword>
<dbReference type="InterPro" id="IPR036322">
    <property type="entry name" value="WD40_repeat_dom_sf"/>
</dbReference>
<dbReference type="GO" id="GO:0006353">
    <property type="term" value="P:DNA-templated transcription termination"/>
    <property type="evidence" value="ECO:0007669"/>
    <property type="project" value="UniProtKB-KW"/>
</dbReference>
<keyword evidence="6" id="KW-0805">Transcription regulation</keyword>
<accession>A0A8D8M595</accession>
<evidence type="ECO:0000256" key="8">
    <source>
        <dbReference type="ARBA" id="ARBA00023242"/>
    </source>
</evidence>
<evidence type="ECO:0000256" key="3">
    <source>
        <dbReference type="ARBA" id="ARBA00022472"/>
    </source>
</evidence>
<dbReference type="InterPro" id="IPR037867">
    <property type="entry name" value="Swd2/WDR82"/>
</dbReference>
<sequence>MTATSSSSAWRSSDTTMRSFRVAKVFRDNSDKINSIDFSSDGMLLISCSQDDQIIIYDCEAGTSKFTVNSKKYGVDLIKFTRSKNTAIHASTKIDHTLRYLSLHDNKYLRYFPGHTAKVNSLHLSPIDDQFISGSCDKTVRLWDIRQPNCVGIIHSGNKPIANYDPAGLVFAIGVNSESIKLYDLRFIERGPFSTFKCSGDLRTSGCEWTGLKFSPNGKFVLVYTNGSIIRLFDAFSGSCTGTLPGVINNHALSLEASFSPDSKFVVSGSTDGQVHVWNAEDGFKICVLKGDHTSPIQHLQFNPMYHMMASACSNTCFWIPLVLD</sequence>
<keyword evidence="7" id="KW-0804">Transcription</keyword>
<dbReference type="Pfam" id="PF00400">
    <property type="entry name" value="WD40"/>
    <property type="match status" value="3"/>
</dbReference>
<dbReference type="AlphaFoldDB" id="A0A8D8M595"/>
<evidence type="ECO:0000256" key="9">
    <source>
        <dbReference type="PROSITE-ProRule" id="PRU00221"/>
    </source>
</evidence>
<evidence type="ECO:0000313" key="10">
    <source>
        <dbReference type="EMBL" id="CAG6622454.1"/>
    </source>
</evidence>
<dbReference type="InterPro" id="IPR019775">
    <property type="entry name" value="WD40_repeat_CS"/>
</dbReference>
<dbReference type="PANTHER" id="PTHR19861">
    <property type="entry name" value="WD40 REPEAT PROTEIN SWD2"/>
    <property type="match status" value="1"/>
</dbReference>
<dbReference type="EMBL" id="HBUF01052619">
    <property type="protein sequence ID" value="CAG6622454.1"/>
    <property type="molecule type" value="Transcribed_RNA"/>
</dbReference>
<dbReference type="PANTHER" id="PTHR19861:SF0">
    <property type="entry name" value="WD REPEAT-CONTAINING PROTEIN 82"/>
    <property type="match status" value="1"/>
</dbReference>
<dbReference type="PROSITE" id="PS50294">
    <property type="entry name" value="WD_REPEATS_REGION"/>
    <property type="match status" value="2"/>
</dbReference>
<dbReference type="GO" id="GO:0071027">
    <property type="term" value="P:nuclear RNA surveillance"/>
    <property type="evidence" value="ECO:0007669"/>
    <property type="project" value="UniProtKB-ARBA"/>
</dbReference>
<dbReference type="SMART" id="SM00320">
    <property type="entry name" value="WD40"/>
    <property type="match status" value="6"/>
</dbReference>
<dbReference type="InterPro" id="IPR001680">
    <property type="entry name" value="WD40_rpt"/>
</dbReference>
<protein>
    <submittedName>
        <fullName evidence="10">WD repeat-containing protein 82</fullName>
    </submittedName>
</protein>
<dbReference type="PROSITE" id="PS00678">
    <property type="entry name" value="WD_REPEATS_1"/>
    <property type="match status" value="1"/>
</dbReference>
<dbReference type="EMBL" id="HBUF01221661">
    <property type="protein sequence ID" value="CAG6669682.1"/>
    <property type="molecule type" value="Transcribed_RNA"/>
</dbReference>
<keyword evidence="8" id="KW-0539">Nucleus</keyword>
<evidence type="ECO:0000256" key="7">
    <source>
        <dbReference type="ARBA" id="ARBA00023163"/>
    </source>
</evidence>
<feature type="repeat" description="WD" evidence="9">
    <location>
        <begin position="112"/>
        <end position="153"/>
    </location>
</feature>
<dbReference type="SUPFAM" id="SSF50978">
    <property type="entry name" value="WD40 repeat-like"/>
    <property type="match status" value="1"/>
</dbReference>
<dbReference type="EMBL" id="HBUF01395390">
    <property type="protein sequence ID" value="CAG6735323.1"/>
    <property type="molecule type" value="Transcribed_RNA"/>
</dbReference>
<reference evidence="10" key="1">
    <citation type="submission" date="2021-05" db="EMBL/GenBank/DDBJ databases">
        <authorList>
            <person name="Alioto T."/>
            <person name="Alioto T."/>
            <person name="Gomez Garrido J."/>
        </authorList>
    </citation>
    <scope>NUCLEOTIDE SEQUENCE</scope>
</reference>
<comment type="subcellular location">
    <subcellularLocation>
        <location evidence="1">Nucleus</location>
    </subcellularLocation>
</comment>
<dbReference type="InterPro" id="IPR015943">
    <property type="entry name" value="WD40/YVTN_repeat-like_dom_sf"/>
</dbReference>
<dbReference type="PRINTS" id="PR00320">
    <property type="entry name" value="GPROTEINBRPT"/>
</dbReference>
<evidence type="ECO:0000256" key="2">
    <source>
        <dbReference type="ARBA" id="ARBA00005616"/>
    </source>
</evidence>
<dbReference type="Gene3D" id="2.130.10.10">
    <property type="entry name" value="YVTN repeat-like/Quinoprotein amine dehydrogenase"/>
    <property type="match status" value="2"/>
</dbReference>
<name>A0A8D8M595_9HEMI</name>
<dbReference type="GO" id="GO:0032785">
    <property type="term" value="P:negative regulation of DNA-templated transcription, elongation"/>
    <property type="evidence" value="ECO:0007669"/>
    <property type="project" value="UniProtKB-ARBA"/>
</dbReference>
<dbReference type="InterPro" id="IPR020472">
    <property type="entry name" value="WD40_PAC1"/>
</dbReference>
<dbReference type="EMBL" id="HBUF01559626">
    <property type="protein sequence ID" value="CAG6761706.1"/>
    <property type="molecule type" value="Transcribed_RNA"/>
</dbReference>
<evidence type="ECO:0000256" key="6">
    <source>
        <dbReference type="ARBA" id="ARBA00023015"/>
    </source>
</evidence>
<comment type="similarity">
    <text evidence="2">Belongs to the WD repeat SWD2 family.</text>
</comment>
<evidence type="ECO:0000256" key="1">
    <source>
        <dbReference type="ARBA" id="ARBA00004123"/>
    </source>
</evidence>
<keyword evidence="3" id="KW-0806">Transcription termination</keyword>
<dbReference type="FunFam" id="2.130.10.10:FF:000065">
    <property type="entry name" value="WD repeat-containing protein 82"/>
    <property type="match status" value="1"/>
</dbReference>
<proteinExistence type="inferred from homology"/>
<evidence type="ECO:0000256" key="4">
    <source>
        <dbReference type="ARBA" id="ARBA00022574"/>
    </source>
</evidence>
<feature type="repeat" description="WD" evidence="9">
    <location>
        <begin position="26"/>
        <end position="67"/>
    </location>
</feature>
<organism evidence="10">
    <name type="scientific">Cacopsylla melanoneura</name>
    <dbReference type="NCBI Taxonomy" id="428564"/>
    <lineage>
        <taxon>Eukaryota</taxon>
        <taxon>Metazoa</taxon>
        <taxon>Ecdysozoa</taxon>
        <taxon>Arthropoda</taxon>
        <taxon>Hexapoda</taxon>
        <taxon>Insecta</taxon>
        <taxon>Pterygota</taxon>
        <taxon>Neoptera</taxon>
        <taxon>Paraneoptera</taxon>
        <taxon>Hemiptera</taxon>
        <taxon>Sternorrhyncha</taxon>
        <taxon>Psylloidea</taxon>
        <taxon>Psyllidae</taxon>
        <taxon>Psyllinae</taxon>
        <taxon>Cacopsylla</taxon>
    </lineage>
</organism>
<evidence type="ECO:0000256" key="5">
    <source>
        <dbReference type="ARBA" id="ARBA00022737"/>
    </source>
</evidence>
<dbReference type="GO" id="GO:0048188">
    <property type="term" value="C:Set1C/COMPASS complex"/>
    <property type="evidence" value="ECO:0007669"/>
    <property type="project" value="TreeGrafter"/>
</dbReference>